<dbReference type="EMBL" id="DS469519">
    <property type="protein sequence ID" value="EDO47526.1"/>
    <property type="molecule type" value="Genomic_DNA"/>
</dbReference>
<evidence type="ECO:0000256" key="1">
    <source>
        <dbReference type="ARBA" id="ARBA00004123"/>
    </source>
</evidence>
<dbReference type="GO" id="GO:0008270">
    <property type="term" value="F:zinc ion binding"/>
    <property type="evidence" value="ECO:0007669"/>
    <property type="project" value="UniProtKB-KW"/>
</dbReference>
<keyword evidence="3" id="KW-0808">Transferase</keyword>
<dbReference type="Proteomes" id="UP000001593">
    <property type="component" value="Unassembled WGS sequence"/>
</dbReference>
<keyword evidence="5" id="KW-0863">Zinc-finger</keyword>
<dbReference type="GO" id="GO:0005634">
    <property type="term" value="C:nucleus"/>
    <property type="evidence" value="ECO:0000318"/>
    <property type="project" value="GO_Central"/>
</dbReference>
<proteinExistence type="inferred from homology"/>
<evidence type="ECO:0000256" key="7">
    <source>
        <dbReference type="ARBA" id="ARBA00023242"/>
    </source>
</evidence>
<protein>
    <recommendedName>
        <fullName evidence="14">N-acetyltransferase ESCO2</fullName>
    </recommendedName>
</protein>
<dbReference type="OMA" id="KEHQKFC"/>
<dbReference type="GO" id="GO:0007064">
    <property type="term" value="P:mitotic sister chromatid cohesion"/>
    <property type="evidence" value="ECO:0000318"/>
    <property type="project" value="GO_Central"/>
</dbReference>
<dbReference type="PhylomeDB" id="A7RM24"/>
<dbReference type="eggNOG" id="KOG3014">
    <property type="taxonomic scope" value="Eukaryota"/>
</dbReference>
<reference evidence="12 13" key="1">
    <citation type="journal article" date="2007" name="Science">
        <title>Sea anemone genome reveals ancestral eumetazoan gene repertoire and genomic organization.</title>
        <authorList>
            <person name="Putnam N.H."/>
            <person name="Srivastava M."/>
            <person name="Hellsten U."/>
            <person name="Dirks B."/>
            <person name="Chapman J."/>
            <person name="Salamov A."/>
            <person name="Terry A."/>
            <person name="Shapiro H."/>
            <person name="Lindquist E."/>
            <person name="Kapitonov V.V."/>
            <person name="Jurka J."/>
            <person name="Genikhovich G."/>
            <person name="Grigoriev I.V."/>
            <person name="Lucas S.M."/>
            <person name="Steele R.E."/>
            <person name="Finnerty J.R."/>
            <person name="Technau U."/>
            <person name="Martindale M.Q."/>
            <person name="Rokhsar D.S."/>
        </authorList>
    </citation>
    <scope>NUCLEOTIDE SEQUENCE [LARGE SCALE GENOMIC DNA]</scope>
    <source>
        <strain evidence="13">CH2 X CH6</strain>
    </source>
</reference>
<evidence type="ECO:0008006" key="14">
    <source>
        <dbReference type="Google" id="ProtNLM"/>
    </source>
</evidence>
<keyword evidence="4" id="KW-0479">Metal-binding</keyword>
<name>A7RM24_NEMVE</name>
<comment type="subcellular location">
    <subcellularLocation>
        <location evidence="1">Nucleus</location>
    </subcellularLocation>
</comment>
<evidence type="ECO:0000259" key="10">
    <source>
        <dbReference type="Pfam" id="PF13878"/>
    </source>
</evidence>
<gene>
    <name evidence="12" type="ORF">NEMVEDRAFT_v1g86380</name>
</gene>
<dbReference type="GO" id="GO:0061733">
    <property type="term" value="F:protein-lysine-acetyltransferase activity"/>
    <property type="evidence" value="ECO:0000318"/>
    <property type="project" value="GO_Central"/>
</dbReference>
<dbReference type="PANTHER" id="PTHR45884:SF2">
    <property type="entry name" value="N-ACETYLTRANSFERASE ECO"/>
    <property type="match status" value="1"/>
</dbReference>
<evidence type="ECO:0000256" key="3">
    <source>
        <dbReference type="ARBA" id="ARBA00022679"/>
    </source>
</evidence>
<evidence type="ECO:0000313" key="12">
    <source>
        <dbReference type="EMBL" id="EDO47526.1"/>
    </source>
</evidence>
<dbReference type="AlphaFoldDB" id="A7RM24"/>
<dbReference type="InterPro" id="IPR016181">
    <property type="entry name" value="Acyl_CoA_acyltransferase"/>
</dbReference>
<evidence type="ECO:0000256" key="5">
    <source>
        <dbReference type="ARBA" id="ARBA00022771"/>
    </source>
</evidence>
<comment type="similarity">
    <text evidence="2">Belongs to the acetyltransferase family. ECO subfamily.</text>
</comment>
<organism evidence="12 13">
    <name type="scientific">Nematostella vectensis</name>
    <name type="common">Starlet sea anemone</name>
    <dbReference type="NCBI Taxonomy" id="45351"/>
    <lineage>
        <taxon>Eukaryota</taxon>
        <taxon>Metazoa</taxon>
        <taxon>Cnidaria</taxon>
        <taxon>Anthozoa</taxon>
        <taxon>Hexacorallia</taxon>
        <taxon>Actiniaria</taxon>
        <taxon>Edwardsiidae</taxon>
        <taxon>Nematostella</taxon>
    </lineage>
</organism>
<evidence type="ECO:0000313" key="13">
    <source>
        <dbReference type="Proteomes" id="UP000001593"/>
    </source>
</evidence>
<dbReference type="STRING" id="45351.A7RM24"/>
<dbReference type="GO" id="GO:0000785">
    <property type="term" value="C:chromatin"/>
    <property type="evidence" value="ECO:0000318"/>
    <property type="project" value="GO_Central"/>
</dbReference>
<evidence type="ECO:0000259" key="11">
    <source>
        <dbReference type="Pfam" id="PF13880"/>
    </source>
</evidence>
<keyword evidence="7" id="KW-0539">Nucleus</keyword>
<feature type="non-terminal residue" evidence="12">
    <location>
        <position position="219"/>
    </location>
</feature>
<dbReference type="InParanoid" id="A7RM24"/>
<dbReference type="InterPro" id="IPR028009">
    <property type="entry name" value="ESCO_Acetyltransf_dom"/>
</dbReference>
<dbReference type="KEGG" id="nve:5519612"/>
<evidence type="ECO:0000256" key="8">
    <source>
        <dbReference type="ARBA" id="ARBA00023306"/>
    </source>
</evidence>
<keyword evidence="6" id="KW-0862">Zinc</keyword>
<evidence type="ECO:0000256" key="9">
    <source>
        <dbReference type="ARBA" id="ARBA00023315"/>
    </source>
</evidence>
<dbReference type="HOGENOM" id="CLU_039183_0_1_1"/>
<dbReference type="PANTHER" id="PTHR45884">
    <property type="entry name" value="N-ACETYLTRANSFERASE ECO"/>
    <property type="match status" value="1"/>
</dbReference>
<keyword evidence="13" id="KW-1185">Reference proteome</keyword>
<dbReference type="Pfam" id="PF13878">
    <property type="entry name" value="zf-C2H2_3"/>
    <property type="match status" value="1"/>
</dbReference>
<dbReference type="InterPro" id="IPR028005">
    <property type="entry name" value="AcTrfase_ESCO_Znf_dom"/>
</dbReference>
<accession>A7RM24</accession>
<feature type="domain" description="N-acetyltransferase ESCO acetyl-transferase" evidence="11">
    <location>
        <begin position="150"/>
        <end position="218"/>
    </location>
</feature>
<keyword evidence="9" id="KW-0012">Acyltransferase</keyword>
<evidence type="ECO:0000256" key="6">
    <source>
        <dbReference type="ARBA" id="ARBA00022833"/>
    </source>
</evidence>
<feature type="domain" description="N-acetyltransferase ESCO zinc-finger" evidence="10">
    <location>
        <begin position="1"/>
        <end position="36"/>
    </location>
</feature>
<dbReference type="Pfam" id="PF13880">
    <property type="entry name" value="Acetyltransf_13"/>
    <property type="match status" value="1"/>
</dbReference>
<dbReference type="SUPFAM" id="SSF55729">
    <property type="entry name" value="Acyl-CoA N-acyltransferases (Nat)"/>
    <property type="match status" value="1"/>
</dbReference>
<evidence type="ECO:0000256" key="4">
    <source>
        <dbReference type="ARBA" id="ARBA00022723"/>
    </source>
</evidence>
<evidence type="ECO:0000256" key="2">
    <source>
        <dbReference type="ARBA" id="ARBA00005816"/>
    </source>
</evidence>
<keyword evidence="8" id="KW-0131">Cell cycle</keyword>
<sequence>DLGQRNFGHITCATCGMVYMSAQPDDEADHIRHHKKFVNGLKFNGWKNERVLQEFHDGRIIMVTSDDHSSWLKKVEEIRKVVDSELGFAADLPYRKNESKTFLFIANKKVVGCCVATHIDKGYPVLPSTPNKDSTPDRQIAAWCCSPTPVPAQCGISRIWVWKQSRRKQIATRLIDCVRNCFIYGYPIPKEALAFSDPTPDGKRLATAYVGTPEFLVFR</sequence>